<dbReference type="InterPro" id="IPR018330">
    <property type="entry name" value="RecT_fam"/>
</dbReference>
<geneLocation type="plasmid" evidence="2">
    <name>pAsa4b</name>
</geneLocation>
<name>A0A189PG85_AERSS</name>
<dbReference type="RefSeq" id="WP_081374867.1">
    <property type="nucleotide sequence ID" value="NZ_JBANEX010000124.1"/>
</dbReference>
<evidence type="ECO:0000313" key="2">
    <source>
        <dbReference type="EMBL" id="ALL42206.1"/>
    </source>
</evidence>
<proteinExistence type="predicted"/>
<dbReference type="AlphaFoldDB" id="A0A189PG85"/>
<sequence length="336" mass="38145">MSDNKSLIARIAARFGVDKEKFYEALKATAFKQRDGSAPTNEQMLALLVVAEQYNLNPFTREIYAFPDKQNKGIFPVVGVDGWSRIINDHPQYDGVEFVYADKMVKMPGANVECPEWIECVIYRKDRSRPTRIKEFIDEVYRLPVQGNGQNGPYTINGPWQTHTKRQLRHKGLIQCARVALGFSGIYDQDEAERIREMEQATAINPAIANLPSPESMIQSESEQEPGVVLIEHKELDSRLNKLVDRAINAKAWSAAHEYVNSRYSGTQLAYAVHFLREKEMDHMPPVEGDYQDMQTPVSDHGQAEAGPVVQQGHSQPQPTQAVEQPPELEEAEWYE</sequence>
<dbReference type="GO" id="GO:0006310">
    <property type="term" value="P:DNA recombination"/>
    <property type="evidence" value="ECO:0007669"/>
    <property type="project" value="InterPro"/>
</dbReference>
<feature type="compositionally biased region" description="Polar residues" evidence="1">
    <location>
        <begin position="312"/>
        <end position="323"/>
    </location>
</feature>
<feature type="compositionally biased region" description="Acidic residues" evidence="1">
    <location>
        <begin position="327"/>
        <end position="336"/>
    </location>
</feature>
<dbReference type="Pfam" id="PF03837">
    <property type="entry name" value="RecT"/>
    <property type="match status" value="1"/>
</dbReference>
<protein>
    <submittedName>
        <fullName evidence="2">Phage recombination protein Bet</fullName>
    </submittedName>
</protein>
<feature type="region of interest" description="Disordered" evidence="1">
    <location>
        <begin position="284"/>
        <end position="336"/>
    </location>
</feature>
<evidence type="ECO:0000256" key="1">
    <source>
        <dbReference type="SAM" id="MobiDB-lite"/>
    </source>
</evidence>
<keyword evidence="2" id="KW-0614">Plasmid</keyword>
<dbReference type="GO" id="GO:0003677">
    <property type="term" value="F:DNA binding"/>
    <property type="evidence" value="ECO:0007669"/>
    <property type="project" value="InterPro"/>
</dbReference>
<dbReference type="InterPro" id="IPR010183">
    <property type="entry name" value="Phage_lambda_Bet"/>
</dbReference>
<reference evidence="2" key="1">
    <citation type="submission" date="2015-06" db="EMBL/GenBank/DDBJ databases">
        <title>Antimicrobial resistance-carrying plasmid pAsa4 variants found in Aeromonas salmonicida subsp. salmonicida: general architecture, construction blocks and gene elimination.</title>
        <authorList>
            <person name="Tanaka K.H."/>
            <person name="Vincent A.T."/>
            <person name="Trudel M.V."/>
            <person name="Paquet V.E."/>
            <person name="Frenette M."/>
            <person name="Charette S.J."/>
        </authorList>
    </citation>
    <scope>NUCLEOTIDE SEQUENCE</scope>
    <source>
        <strain evidence="2">01-B522</strain>
        <plasmid evidence="2">pAsa4b</plasmid>
    </source>
</reference>
<dbReference type="EMBL" id="KT033469">
    <property type="protein sequence ID" value="ALL42206.1"/>
    <property type="molecule type" value="Genomic_DNA"/>
</dbReference>
<organism evidence="2">
    <name type="scientific">Aeromonas salmonicida subsp. salmonicida</name>
    <dbReference type="NCBI Taxonomy" id="29491"/>
    <lineage>
        <taxon>Bacteria</taxon>
        <taxon>Pseudomonadati</taxon>
        <taxon>Pseudomonadota</taxon>
        <taxon>Gammaproteobacteria</taxon>
        <taxon>Aeromonadales</taxon>
        <taxon>Aeromonadaceae</taxon>
        <taxon>Aeromonas</taxon>
    </lineage>
</organism>
<accession>A0A189PG85</accession>
<dbReference type="NCBIfam" id="TIGR01913">
    <property type="entry name" value="bet_lambda"/>
    <property type="match status" value="1"/>
</dbReference>